<dbReference type="Gene3D" id="3.30.460.10">
    <property type="entry name" value="Beta Polymerase, domain 2"/>
    <property type="match status" value="1"/>
</dbReference>
<evidence type="ECO:0008006" key="5">
    <source>
        <dbReference type="Google" id="ProtNLM"/>
    </source>
</evidence>
<feature type="region of interest" description="Disordered" evidence="2">
    <location>
        <begin position="317"/>
        <end position="338"/>
    </location>
</feature>
<dbReference type="GO" id="GO:0017148">
    <property type="term" value="P:negative regulation of translation"/>
    <property type="evidence" value="ECO:0007669"/>
    <property type="project" value="TreeGrafter"/>
</dbReference>
<evidence type="ECO:0000313" key="4">
    <source>
        <dbReference type="Proteomes" id="UP000198406"/>
    </source>
</evidence>
<dbReference type="Pfam" id="PF02410">
    <property type="entry name" value="RsfS"/>
    <property type="match status" value="1"/>
</dbReference>
<comment type="caution">
    <text evidence="3">The sequence shown here is derived from an EMBL/GenBank/DDBJ whole genome shotgun (WGS) entry which is preliminary data.</text>
</comment>
<protein>
    <recommendedName>
        <fullName evidence="5">Mitochondrial assembly of ribosomal large subunit protein 1</fullName>
    </recommendedName>
</protein>
<organism evidence="3 4">
    <name type="scientific">Fistulifera solaris</name>
    <name type="common">Oleaginous diatom</name>
    <dbReference type="NCBI Taxonomy" id="1519565"/>
    <lineage>
        <taxon>Eukaryota</taxon>
        <taxon>Sar</taxon>
        <taxon>Stramenopiles</taxon>
        <taxon>Ochrophyta</taxon>
        <taxon>Bacillariophyta</taxon>
        <taxon>Bacillariophyceae</taxon>
        <taxon>Bacillariophycidae</taxon>
        <taxon>Naviculales</taxon>
        <taxon>Naviculaceae</taxon>
        <taxon>Fistulifera</taxon>
    </lineage>
</organism>
<dbReference type="EMBL" id="BDSP01000177">
    <property type="protein sequence ID" value="GAX22112.1"/>
    <property type="molecule type" value="Genomic_DNA"/>
</dbReference>
<dbReference type="AlphaFoldDB" id="A0A1Z5K7H8"/>
<dbReference type="InParanoid" id="A0A1Z5K7H8"/>
<keyword evidence="4" id="KW-1185">Reference proteome</keyword>
<gene>
    <name evidence="3" type="ORF">FisN_6Hu360</name>
</gene>
<dbReference type="InterPro" id="IPR043519">
    <property type="entry name" value="NT_sf"/>
</dbReference>
<evidence type="ECO:0000256" key="1">
    <source>
        <dbReference type="ARBA" id="ARBA00010574"/>
    </source>
</evidence>
<evidence type="ECO:0000256" key="2">
    <source>
        <dbReference type="SAM" id="MobiDB-lite"/>
    </source>
</evidence>
<dbReference type="PANTHER" id="PTHR21043">
    <property type="entry name" value="IOJAP SUPERFAMILY ORTHOLOG"/>
    <property type="match status" value="1"/>
</dbReference>
<dbReference type="GO" id="GO:0043023">
    <property type="term" value="F:ribosomal large subunit binding"/>
    <property type="evidence" value="ECO:0007669"/>
    <property type="project" value="TreeGrafter"/>
</dbReference>
<comment type="similarity">
    <text evidence="1">Belongs to the Iojap/RsfS family.</text>
</comment>
<dbReference type="OrthoDB" id="21330at2759"/>
<dbReference type="SUPFAM" id="SSF81301">
    <property type="entry name" value="Nucleotidyltransferase"/>
    <property type="match status" value="1"/>
</dbReference>
<dbReference type="Proteomes" id="UP000198406">
    <property type="component" value="Unassembled WGS sequence"/>
</dbReference>
<accession>A0A1Z5K7H8</accession>
<name>A0A1Z5K7H8_FISSO</name>
<dbReference type="InterPro" id="IPR004394">
    <property type="entry name" value="Iojap/RsfS/C7orf30"/>
</dbReference>
<evidence type="ECO:0000313" key="3">
    <source>
        <dbReference type="EMBL" id="GAX22112.1"/>
    </source>
</evidence>
<reference evidence="3 4" key="1">
    <citation type="journal article" date="2015" name="Plant Cell">
        <title>Oil accumulation by the oleaginous diatom Fistulifera solaris as revealed by the genome and transcriptome.</title>
        <authorList>
            <person name="Tanaka T."/>
            <person name="Maeda Y."/>
            <person name="Veluchamy A."/>
            <person name="Tanaka M."/>
            <person name="Abida H."/>
            <person name="Marechal E."/>
            <person name="Bowler C."/>
            <person name="Muto M."/>
            <person name="Sunaga Y."/>
            <person name="Tanaka M."/>
            <person name="Yoshino T."/>
            <person name="Taniguchi T."/>
            <person name="Fukuda Y."/>
            <person name="Nemoto M."/>
            <person name="Matsumoto M."/>
            <person name="Wong P.S."/>
            <person name="Aburatani S."/>
            <person name="Fujibuchi W."/>
        </authorList>
    </citation>
    <scope>NUCLEOTIDE SEQUENCE [LARGE SCALE GENOMIC DNA]</scope>
    <source>
        <strain evidence="3 4">JPCC DA0580</strain>
    </source>
</reference>
<dbReference type="PANTHER" id="PTHR21043:SF0">
    <property type="entry name" value="MITOCHONDRIAL ASSEMBLY OF RIBOSOMAL LARGE SUBUNIT PROTEIN 1"/>
    <property type="match status" value="1"/>
</dbReference>
<sequence length="338" mass="39085">MSLAKYSWQIILRRGASSRAATFIAQRQRCNRNCLVIQQTIQRAWNSSKTPNNTIDNENTDDTSEWIPPSHPLAGDRGQSHLDQRFHEPNLAEIEKQLKEMEMEEKTSRTSTNEVDWLQTRRKKMGPIDMLLPHEAKLKKDALAEIPIKHHTLLSKDEIATCLEAMGGRDITVILDDPRYRRMGGALGLILVSASTHTQLSMMADALVRQMRRRDLHQLDVLGAKYGPEGNQRSSSQAEETWIVVDCRNYVVHFQDEVTRKLIDLEALWSGKDPLFEINYRDEDQVDDYVANHPVPMHYGRSTVEFDNVLKQLHKRRYTSPHKPVVRKTKKKLSSRRR</sequence>
<proteinExistence type="inferred from homology"/>
<dbReference type="GO" id="GO:0090071">
    <property type="term" value="P:negative regulation of ribosome biogenesis"/>
    <property type="evidence" value="ECO:0007669"/>
    <property type="project" value="TreeGrafter"/>
</dbReference>